<proteinExistence type="predicted"/>
<feature type="domain" description="NAD-dependent epimerase/dehydratase" evidence="1">
    <location>
        <begin position="3"/>
        <end position="216"/>
    </location>
</feature>
<dbReference type="Pfam" id="PF01370">
    <property type="entry name" value="Epimerase"/>
    <property type="match status" value="1"/>
</dbReference>
<dbReference type="PANTHER" id="PTHR48079:SF6">
    <property type="entry name" value="NAD(P)-BINDING DOMAIN-CONTAINING PROTEIN-RELATED"/>
    <property type="match status" value="1"/>
</dbReference>
<evidence type="ECO:0000313" key="3">
    <source>
        <dbReference type="Proteomes" id="UP000366872"/>
    </source>
</evidence>
<dbReference type="GO" id="GO:0016853">
    <property type="term" value="F:isomerase activity"/>
    <property type="evidence" value="ECO:0007669"/>
    <property type="project" value="UniProtKB-KW"/>
</dbReference>
<dbReference type="EMBL" id="CAAHFG010000002">
    <property type="protein sequence ID" value="VGO15072.1"/>
    <property type="molecule type" value="Genomic_DNA"/>
</dbReference>
<dbReference type="InterPro" id="IPR036291">
    <property type="entry name" value="NAD(P)-bd_dom_sf"/>
</dbReference>
<evidence type="ECO:0000259" key="1">
    <source>
        <dbReference type="Pfam" id="PF01370"/>
    </source>
</evidence>
<protein>
    <submittedName>
        <fullName evidence="2">3 beta-hydroxysteroid dehydrogenase/Delta 5--&gt;4-isomerase</fullName>
    </submittedName>
</protein>
<accession>A0A6C2U4T8</accession>
<dbReference type="PANTHER" id="PTHR48079">
    <property type="entry name" value="PROTEIN YEEZ"/>
    <property type="match status" value="1"/>
</dbReference>
<dbReference type="RefSeq" id="WP_168442378.1">
    <property type="nucleotide sequence ID" value="NZ_CAAHFG010000002.1"/>
</dbReference>
<dbReference type="SUPFAM" id="SSF51735">
    <property type="entry name" value="NAD(P)-binding Rossmann-fold domains"/>
    <property type="match status" value="1"/>
</dbReference>
<dbReference type="Gene3D" id="3.40.50.720">
    <property type="entry name" value="NAD(P)-binding Rossmann-like Domain"/>
    <property type="match status" value="1"/>
</dbReference>
<sequence>MKVFIVGGTGLLGSHITTQLLEKGHEVTLFSRHADAIPAYRTMSGVQLVNGSYYDEEALKKALPGHDACINIVLTWGDSARTMLDNDTRPCVMLMELAAQVGIKSFVFVSSTAALGEYRRDMDEGMISKPMEPPFDFYCASKRATELFLLAQTYRCDMRCNIVRPGAFFGRPAVKGVRMHGNDIFTKLARSIRDNEPVEIVENTGTQYLAVQDLACVVNACLYGSMNREIYFVLSKIWYTHEQIAKAAIRIAGSKCDLVLLPNPEKDEPKLYKLDKIKNHFGFEFDAWPEIQGTLEYLITVPESSDL</sequence>
<dbReference type="GO" id="GO:0004029">
    <property type="term" value="F:aldehyde dehydrogenase (NAD+) activity"/>
    <property type="evidence" value="ECO:0007669"/>
    <property type="project" value="TreeGrafter"/>
</dbReference>
<dbReference type="AlphaFoldDB" id="A0A6C2U4T8"/>
<dbReference type="Proteomes" id="UP000366872">
    <property type="component" value="Unassembled WGS sequence"/>
</dbReference>
<gene>
    <name evidence="2" type="ORF">PDESU_03652</name>
</gene>
<keyword evidence="3" id="KW-1185">Reference proteome</keyword>
<dbReference type="InterPro" id="IPR001509">
    <property type="entry name" value="Epimerase_deHydtase"/>
</dbReference>
<dbReference type="InterPro" id="IPR051783">
    <property type="entry name" value="NAD(P)-dependent_oxidoreduct"/>
</dbReference>
<keyword evidence="2" id="KW-0413">Isomerase</keyword>
<reference evidence="2 3" key="1">
    <citation type="submission" date="2019-04" db="EMBL/GenBank/DDBJ databases">
        <authorList>
            <person name="Van Vliet M D."/>
        </authorList>
    </citation>
    <scope>NUCLEOTIDE SEQUENCE [LARGE SCALE GENOMIC DNA]</scope>
    <source>
        <strain evidence="2 3">F1</strain>
    </source>
</reference>
<evidence type="ECO:0000313" key="2">
    <source>
        <dbReference type="EMBL" id="VGO15072.1"/>
    </source>
</evidence>
<organism evidence="2 3">
    <name type="scientific">Pontiella desulfatans</name>
    <dbReference type="NCBI Taxonomy" id="2750659"/>
    <lineage>
        <taxon>Bacteria</taxon>
        <taxon>Pseudomonadati</taxon>
        <taxon>Kiritimatiellota</taxon>
        <taxon>Kiritimatiellia</taxon>
        <taxon>Kiritimatiellales</taxon>
        <taxon>Pontiellaceae</taxon>
        <taxon>Pontiella</taxon>
    </lineage>
</organism>
<name>A0A6C2U4T8_PONDE</name>
<dbReference type="GO" id="GO:0005737">
    <property type="term" value="C:cytoplasm"/>
    <property type="evidence" value="ECO:0007669"/>
    <property type="project" value="TreeGrafter"/>
</dbReference>